<dbReference type="OrthoDB" id="3423247at2759"/>
<keyword evidence="3" id="KW-1185">Reference proteome</keyword>
<accession>A0A167RU55</accession>
<sequence length="1410" mass="152315">MGGKAPKAGGDRKLPPAAIPAHRSTRLNPAAATDTAAEAAPTTGVRSRTSRLPRKPQVSPLPEHIDPQALDTDTPLSDAGSDDSSRNRDTSFSDLEPSVAHPNDGGAEGTVAATDEQPLRTALARVHGSGLAIPFRGYEDAEDSEDVSQILWSSPTQDDASPTVRAAARRVAGVITVEEQQAIDDMERFLELSPSPQRVALPHGADAPAASTDPTTSTVLANAQSHPSHETIAAPAASVLANAQPQPSHETIAAPAASVLANAQPQPSHETIAAPAASAHIPTTVTIPAFAVLPEPAPIRASAPASLSSAGAPSISTTSASAHTVPSTSPVIPISTLSAPASHPTHASLPISATLDVPASAASVLAAAGTISTIISTATSSSALVSDTPAAPASVSPADGPTDGASAELDAGASQHQSRSPQLQQCDDASRPLSRSTTSWDELATVIWQPHLPEDRHPYLQSAPPITSFEDPREVLREVEKRLQQPGADTAVHGATDPGRPSQEEVEDYALFANTIGKLAIFLKAHYGASAARLSECLPDDIREAAAAARPGTTHVWNAFQRCCSVLHPEWSHAEVQADWQRLKTGLQHTDLWPVAVKMIQLQASLYSVASKTSVHIPPERAAALRHRHFNDYANAELQEIARLQLHDLDKITFLVSLHPDDGTQYARVLSDNDAAKAFFDVDGRPGAERKAVDLQSYLKGVNVLRQSAAHTMRLHEYNITDNTPIYFDLPPSYKPVAVAEDRAPAPTFIPSTFRHHQQQQQQSPPPQLLPQPPQQSPQPPQPSPPLQLQQPSPQHLPGPSQPPKPPQQSKRPQPQGAGSPEPVQSYFFRATPVPDSEEETSQYLARLTDGRASSGEAARSAAASETDAAGPWRARNLVKPLQQGPPSEKDVNAVSSMLQTPPEEVHEHLDVEMEDSSTEEYCNPYYELPQELQRGLTRREFEKLPWSSYDCFHSTWQEVNAMDRNLIRKTLLCEIYNYLGSKGLIKLKSHHHSQLNQFLIELPVQHGLRWAGWPVRNGPAPQWKLFGDVNNWEKKTLLNMACQQWRDVLWALYRGHLILESFPRGGYGTGEPVVKCTVPPLEDDTAGPRRMCFGLTYFTAGNEACNMLQASQHTQQPAVALWPKLTLEEIGGMANVKRAATDTPDDDPASKHRRTRTTSRAEASPSPPPAVPAAKRASGSGQLLSLSHVELVVHKPKAARGSSGATTTRVDTSESSYEEEDELSQDSEYRPPHRGPKKATRFVAAKHDNGAKLPRQATSHAHKPTLQPPYQPDKKRQDEQQAPLPVRKQQKQAKGAGQGSKVEAKQRVVEPPSKQQLSKRQMKPEPIPILPFSKRFVDLTANELMELSGEQLAKADRDELIAAFGAWPSVAGTAAMSRLKTYKEAERAGEAAAKEALQQEAKRLMELMG</sequence>
<feature type="region of interest" description="Disordered" evidence="1">
    <location>
        <begin position="851"/>
        <end position="873"/>
    </location>
</feature>
<evidence type="ECO:0000256" key="1">
    <source>
        <dbReference type="SAM" id="MobiDB-lite"/>
    </source>
</evidence>
<feature type="region of interest" description="Disordered" evidence="1">
    <location>
        <begin position="1"/>
        <end position="115"/>
    </location>
</feature>
<dbReference type="EMBL" id="KV417267">
    <property type="protein sequence ID" value="KZP01283.1"/>
    <property type="molecule type" value="Genomic_DNA"/>
</dbReference>
<organism evidence="2 3">
    <name type="scientific">Calocera viscosa (strain TUFC12733)</name>
    <dbReference type="NCBI Taxonomy" id="1330018"/>
    <lineage>
        <taxon>Eukaryota</taxon>
        <taxon>Fungi</taxon>
        <taxon>Dikarya</taxon>
        <taxon>Basidiomycota</taxon>
        <taxon>Agaricomycotina</taxon>
        <taxon>Dacrymycetes</taxon>
        <taxon>Dacrymycetales</taxon>
        <taxon>Dacrymycetaceae</taxon>
        <taxon>Calocera</taxon>
    </lineage>
</organism>
<evidence type="ECO:0000313" key="3">
    <source>
        <dbReference type="Proteomes" id="UP000076738"/>
    </source>
</evidence>
<feature type="compositionally biased region" description="Low complexity" evidence="1">
    <location>
        <begin position="851"/>
        <end position="870"/>
    </location>
</feature>
<feature type="compositionally biased region" description="Polar residues" evidence="1">
    <location>
        <begin position="414"/>
        <end position="437"/>
    </location>
</feature>
<feature type="region of interest" description="Disordered" evidence="1">
    <location>
        <begin position="302"/>
        <end position="328"/>
    </location>
</feature>
<name>A0A167RU55_CALVF</name>
<feature type="compositionally biased region" description="Polar residues" evidence="1">
    <location>
        <begin position="317"/>
        <end position="328"/>
    </location>
</feature>
<reference evidence="2 3" key="1">
    <citation type="journal article" date="2016" name="Mol. Biol. Evol.">
        <title>Comparative Genomics of Early-Diverging Mushroom-Forming Fungi Provides Insights into the Origins of Lignocellulose Decay Capabilities.</title>
        <authorList>
            <person name="Nagy L.G."/>
            <person name="Riley R."/>
            <person name="Tritt A."/>
            <person name="Adam C."/>
            <person name="Daum C."/>
            <person name="Floudas D."/>
            <person name="Sun H."/>
            <person name="Yadav J.S."/>
            <person name="Pangilinan J."/>
            <person name="Larsson K.H."/>
            <person name="Matsuura K."/>
            <person name="Barry K."/>
            <person name="Labutti K."/>
            <person name="Kuo R."/>
            <person name="Ohm R.A."/>
            <person name="Bhattacharya S.S."/>
            <person name="Shirouzu T."/>
            <person name="Yoshinaga Y."/>
            <person name="Martin F.M."/>
            <person name="Grigoriev I.V."/>
            <person name="Hibbett D.S."/>
        </authorList>
    </citation>
    <scope>NUCLEOTIDE SEQUENCE [LARGE SCALE GENOMIC DNA]</scope>
    <source>
        <strain evidence="2 3">TUFC12733</strain>
    </source>
</reference>
<feature type="compositionally biased region" description="Low complexity" evidence="1">
    <location>
        <begin position="302"/>
        <end position="316"/>
    </location>
</feature>
<feature type="compositionally biased region" description="Pro residues" evidence="1">
    <location>
        <begin position="764"/>
        <end position="786"/>
    </location>
</feature>
<dbReference type="Proteomes" id="UP000076738">
    <property type="component" value="Unassembled WGS sequence"/>
</dbReference>
<feature type="region of interest" description="Disordered" evidence="1">
    <location>
        <begin position="382"/>
        <end position="437"/>
    </location>
</feature>
<feature type="region of interest" description="Disordered" evidence="1">
    <location>
        <begin position="1139"/>
        <end position="1180"/>
    </location>
</feature>
<feature type="region of interest" description="Disordered" evidence="1">
    <location>
        <begin position="1196"/>
        <end position="1327"/>
    </location>
</feature>
<evidence type="ECO:0000313" key="2">
    <source>
        <dbReference type="EMBL" id="KZP01283.1"/>
    </source>
</evidence>
<protein>
    <submittedName>
        <fullName evidence="2">Uncharacterized protein</fullName>
    </submittedName>
</protein>
<gene>
    <name evidence="2" type="ORF">CALVIDRAFT_524375</name>
</gene>
<dbReference type="PANTHER" id="PTHR48148">
    <property type="entry name" value="KERATINOCYTE PROLINE-RICH PROTEIN"/>
    <property type="match status" value="1"/>
</dbReference>
<feature type="compositionally biased region" description="Acidic residues" evidence="1">
    <location>
        <begin position="1217"/>
        <end position="1226"/>
    </location>
</feature>
<feature type="compositionally biased region" description="Pro residues" evidence="1">
    <location>
        <begin position="795"/>
        <end position="807"/>
    </location>
</feature>
<feature type="compositionally biased region" description="Low complexity" evidence="1">
    <location>
        <begin position="30"/>
        <end position="43"/>
    </location>
</feature>
<proteinExistence type="predicted"/>
<dbReference type="PANTHER" id="PTHR48148:SF3">
    <property type="entry name" value="KERATINOCYTE PROLINE-RICH PROTEIN"/>
    <property type="match status" value="1"/>
</dbReference>
<feature type="region of interest" description="Disordered" evidence="1">
    <location>
        <begin position="748"/>
        <end position="825"/>
    </location>
</feature>